<evidence type="ECO:0000313" key="2">
    <source>
        <dbReference type="Proteomes" id="UP000789342"/>
    </source>
</evidence>
<comment type="caution">
    <text evidence="1">The sequence shown here is derived from an EMBL/GenBank/DDBJ whole genome shotgun (WGS) entry which is preliminary data.</text>
</comment>
<accession>A0A9N9J205</accession>
<feature type="non-terminal residue" evidence="1">
    <location>
        <position position="52"/>
    </location>
</feature>
<proteinExistence type="predicted"/>
<feature type="non-terminal residue" evidence="1">
    <location>
        <position position="1"/>
    </location>
</feature>
<dbReference type="OrthoDB" id="10258858at2759"/>
<reference evidence="1" key="1">
    <citation type="submission" date="2021-06" db="EMBL/GenBank/DDBJ databases">
        <authorList>
            <person name="Kallberg Y."/>
            <person name="Tangrot J."/>
            <person name="Rosling A."/>
        </authorList>
    </citation>
    <scope>NUCLEOTIDE SEQUENCE</scope>
    <source>
        <strain evidence="1">CL551</strain>
    </source>
</reference>
<dbReference type="AlphaFoldDB" id="A0A9N9J205"/>
<keyword evidence="2" id="KW-1185">Reference proteome</keyword>
<protein>
    <submittedName>
        <fullName evidence="1">16658_t:CDS:1</fullName>
    </submittedName>
</protein>
<organism evidence="1 2">
    <name type="scientific">Acaulospora morrowiae</name>
    <dbReference type="NCBI Taxonomy" id="94023"/>
    <lineage>
        <taxon>Eukaryota</taxon>
        <taxon>Fungi</taxon>
        <taxon>Fungi incertae sedis</taxon>
        <taxon>Mucoromycota</taxon>
        <taxon>Glomeromycotina</taxon>
        <taxon>Glomeromycetes</taxon>
        <taxon>Diversisporales</taxon>
        <taxon>Acaulosporaceae</taxon>
        <taxon>Acaulospora</taxon>
    </lineage>
</organism>
<dbReference type="EMBL" id="CAJVPV010040333">
    <property type="protein sequence ID" value="CAG8760084.1"/>
    <property type="molecule type" value="Genomic_DNA"/>
</dbReference>
<dbReference type="Proteomes" id="UP000789342">
    <property type="component" value="Unassembled WGS sequence"/>
</dbReference>
<gene>
    <name evidence="1" type="ORF">AMORRO_LOCUS15849</name>
</gene>
<sequence>IGNKWEIYQSMLENDYNEGKGGYGYNWSSKILLSSYDLDTYRFDYETSSIQP</sequence>
<name>A0A9N9J205_9GLOM</name>
<evidence type="ECO:0000313" key="1">
    <source>
        <dbReference type="EMBL" id="CAG8760084.1"/>
    </source>
</evidence>